<dbReference type="Pfam" id="PF23658">
    <property type="entry name" value="PDZ_CPAF_rel"/>
    <property type="match status" value="1"/>
</dbReference>
<dbReference type="eggNOG" id="ENOG502S90K">
    <property type="taxonomic scope" value="Eukaryota"/>
</dbReference>
<feature type="signal peptide" evidence="2">
    <location>
        <begin position="1"/>
        <end position="19"/>
    </location>
</feature>
<feature type="chain" id="PRO_5001630949" evidence="2">
    <location>
        <begin position="20"/>
        <end position="892"/>
    </location>
</feature>
<dbReference type="SUPFAM" id="SSF52096">
    <property type="entry name" value="ClpP/crotonase"/>
    <property type="match status" value="1"/>
</dbReference>
<dbReference type="PANTHER" id="PTHR37049:SF5">
    <property type="entry name" value="TAIL SPECIFIC PROTEASE DOMAIN-CONTAINING PROTEIN"/>
    <property type="match status" value="1"/>
</dbReference>
<comment type="caution">
    <text evidence="4">The sequence shown here is derived from an EMBL/GenBank/DDBJ whole genome shotgun (WGS) entry which is preliminary data.</text>
</comment>
<dbReference type="PANTHER" id="PTHR37049">
    <property type="entry name" value="PEPTIDASE S41 FAMILY PROTEIN"/>
    <property type="match status" value="1"/>
</dbReference>
<name>A0A066XZR9_COLSU</name>
<reference evidence="5" key="1">
    <citation type="journal article" date="2014" name="Genome Announc.">
        <title>Draft genome sequence of Colletotrichum sublineola, a destructive pathogen of cultivated sorghum.</title>
        <authorList>
            <person name="Baroncelli R."/>
            <person name="Sanz-Martin J.M."/>
            <person name="Rech G.E."/>
            <person name="Sukno S.A."/>
            <person name="Thon M.R."/>
        </authorList>
    </citation>
    <scope>NUCLEOTIDE SEQUENCE [LARGE SCALE GENOMIC DNA]</scope>
    <source>
        <strain evidence="5">TX430BB</strain>
    </source>
</reference>
<dbReference type="InterPro" id="IPR029045">
    <property type="entry name" value="ClpP/crotonase-like_dom_sf"/>
</dbReference>
<feature type="region of interest" description="Disordered" evidence="1">
    <location>
        <begin position="733"/>
        <end position="761"/>
    </location>
</feature>
<dbReference type="InterPro" id="IPR052766">
    <property type="entry name" value="S41A_metabolite_peptidase"/>
</dbReference>
<evidence type="ECO:0000256" key="1">
    <source>
        <dbReference type="SAM" id="MobiDB-lite"/>
    </source>
</evidence>
<accession>A0A066XZR9</accession>
<dbReference type="HOGENOM" id="CLU_014251_1_0_1"/>
<gene>
    <name evidence="4" type="ORF">CSUB01_10283</name>
</gene>
<evidence type="ECO:0000256" key="2">
    <source>
        <dbReference type="SAM" id="SignalP"/>
    </source>
</evidence>
<feature type="compositionally biased region" description="Low complexity" evidence="1">
    <location>
        <begin position="750"/>
        <end position="761"/>
    </location>
</feature>
<dbReference type="OMA" id="FTSWAEY"/>
<dbReference type="AlphaFoldDB" id="A0A066XZR9"/>
<protein>
    <submittedName>
        <fullName evidence="4">Putative peptidase S41 family protein</fullName>
    </submittedName>
</protein>
<dbReference type="EMBL" id="JMSE01000176">
    <property type="protein sequence ID" value="KDN71485.1"/>
    <property type="molecule type" value="Genomic_DNA"/>
</dbReference>
<evidence type="ECO:0000313" key="5">
    <source>
        <dbReference type="Proteomes" id="UP000027238"/>
    </source>
</evidence>
<evidence type="ECO:0000259" key="3">
    <source>
        <dbReference type="Pfam" id="PF23658"/>
    </source>
</evidence>
<sequence length="892" mass="96872">MLLGYSAVLLCMWLGGALARPSRSAKPMSRRQDGSEESVRPKNICGEIIEAVNDACLIGFRIFYASDAYLCLTSVPFNDAVALRFIEYYNTTMQFQSTLAYLKNPPQGYQQPAFDLIQGLSDLKQNVTTGVYKNQYDFEADLQYLVYSVHDAHVDLSSGILSAFSFASPFSLVTASTDGKETPKVYFESKLPITRVNNQDTDTVSTGDVIDHRDNGTKISAISHINGEPSVEFLTRFAAINSVGMLEPHADWNQIMGSPVQDIQGALNIFAGSATFYPGDSLNFTYEDPDLPDEETFWLAIYNNPEFSGPLTTGGDFYNYFVLGLLPASYSEVPVPPAFAGHAQADSEVIEGTTDEEDESRSFFEDSQHAFPSNPDVAQARLDATGDGGVVTGYFYEDISTAVLSIPHFDQYGTDIGNFSDAVDEFVSGAQNKSLSRLVIDLSGNYGGSSGLAFLLLRTLFPGIEPFAGSRRRSHELGNVLGSASTRAWQDLPTGTDEDTAEKLSLVADEWVIATRLNPETGRNYSSWEEYQGPITDNGDDFTRVERYDLANPAFHEAAFDGWLMLRYIDNADAGEPAPWSPENVVILTDGSCSSACALFVELATTEAKVRTVVVGGAPKPGPMQAVGGTRGARLYSSDILDERFDWAREQNETAASRLPAVRESGMFINFAAFNLRDQLREDDTKTPLQFRYAAADCRLYYTLDNVYNMTALWRDAARAAFDDESLCVEGSTGYTARNNTTPKPPPKPAAIRAPAPEPATTYAVDPDPYNQDGLPAAQGQISKQVVSTLCNLNDGNPCPGGGVCQRIRLKCSNGKLGDIVTACVPQCQLGESKCPSANQFCKPNKSSAETKAETFGITQSNAVSSTFKGGKVTSGICLLKVGTPNLGCPRV</sequence>
<dbReference type="OrthoDB" id="27214at2759"/>
<dbReference type="Proteomes" id="UP000027238">
    <property type="component" value="Unassembled WGS sequence"/>
</dbReference>
<evidence type="ECO:0000313" key="4">
    <source>
        <dbReference type="EMBL" id="KDN71485.1"/>
    </source>
</evidence>
<keyword evidence="2" id="KW-0732">Signal</keyword>
<dbReference type="STRING" id="1173701.A0A066XZR9"/>
<proteinExistence type="predicted"/>
<dbReference type="Gene3D" id="3.90.226.10">
    <property type="entry name" value="2-enoyl-CoA Hydratase, Chain A, domain 1"/>
    <property type="match status" value="1"/>
</dbReference>
<organism evidence="4 5">
    <name type="scientific">Colletotrichum sublineola</name>
    <name type="common">Sorghum anthracnose fungus</name>
    <dbReference type="NCBI Taxonomy" id="1173701"/>
    <lineage>
        <taxon>Eukaryota</taxon>
        <taxon>Fungi</taxon>
        <taxon>Dikarya</taxon>
        <taxon>Ascomycota</taxon>
        <taxon>Pezizomycotina</taxon>
        <taxon>Sordariomycetes</taxon>
        <taxon>Hypocreomycetidae</taxon>
        <taxon>Glomerellales</taxon>
        <taxon>Glomerellaceae</taxon>
        <taxon>Colletotrichum</taxon>
        <taxon>Colletotrichum graminicola species complex</taxon>
    </lineage>
</organism>
<keyword evidence="5" id="KW-1185">Reference proteome</keyword>
<dbReference type="InterPro" id="IPR056186">
    <property type="entry name" value="PDZ_CPAF-rel"/>
</dbReference>
<feature type="domain" description="CPAF-like PDZ" evidence="3">
    <location>
        <begin position="165"/>
        <end position="290"/>
    </location>
</feature>